<comment type="caution">
    <text evidence="3">The sequence shown here is derived from an EMBL/GenBank/DDBJ whole genome shotgun (WGS) entry which is preliminary data.</text>
</comment>
<dbReference type="EMBL" id="MGBG01000013">
    <property type="protein sequence ID" value="OGK64955.1"/>
    <property type="molecule type" value="Genomic_DNA"/>
</dbReference>
<dbReference type="SMART" id="SM00332">
    <property type="entry name" value="PP2Cc"/>
    <property type="match status" value="1"/>
</dbReference>
<reference evidence="3 4" key="1">
    <citation type="journal article" date="2016" name="Nat. Commun.">
        <title>Thousands of microbial genomes shed light on interconnected biogeochemical processes in an aquifer system.</title>
        <authorList>
            <person name="Anantharaman K."/>
            <person name="Brown C.T."/>
            <person name="Hug L.A."/>
            <person name="Sharon I."/>
            <person name="Castelle C.J."/>
            <person name="Probst A.J."/>
            <person name="Thomas B.C."/>
            <person name="Singh A."/>
            <person name="Wilkins M.J."/>
            <person name="Karaoz U."/>
            <person name="Brodie E.L."/>
            <person name="Williams K.H."/>
            <person name="Hubbard S.S."/>
            <person name="Banfield J.F."/>
        </authorList>
    </citation>
    <scope>NUCLEOTIDE SEQUENCE [LARGE SCALE GENOMIC DNA]</scope>
</reference>
<feature type="region of interest" description="Disordered" evidence="1">
    <location>
        <begin position="34"/>
        <end position="117"/>
    </location>
</feature>
<dbReference type="Gene3D" id="3.60.40.10">
    <property type="entry name" value="PPM-type phosphatase domain"/>
    <property type="match status" value="1"/>
</dbReference>
<feature type="compositionally biased region" description="Pro residues" evidence="1">
    <location>
        <begin position="90"/>
        <end position="114"/>
    </location>
</feature>
<dbReference type="Pfam" id="PF13672">
    <property type="entry name" value="PP2C_2"/>
    <property type="match status" value="1"/>
</dbReference>
<dbReference type="CDD" id="cd00143">
    <property type="entry name" value="PP2Cc"/>
    <property type="match status" value="1"/>
</dbReference>
<dbReference type="PROSITE" id="PS51746">
    <property type="entry name" value="PPM_2"/>
    <property type="match status" value="1"/>
</dbReference>
<dbReference type="PANTHER" id="PTHR47992">
    <property type="entry name" value="PROTEIN PHOSPHATASE"/>
    <property type="match status" value="1"/>
</dbReference>
<evidence type="ECO:0000313" key="4">
    <source>
        <dbReference type="Proteomes" id="UP000178450"/>
    </source>
</evidence>
<evidence type="ECO:0000259" key="2">
    <source>
        <dbReference type="PROSITE" id="PS51746"/>
    </source>
</evidence>
<dbReference type="InterPro" id="IPR015655">
    <property type="entry name" value="PP2C"/>
</dbReference>
<dbReference type="InterPro" id="IPR001932">
    <property type="entry name" value="PPM-type_phosphatase-like_dom"/>
</dbReference>
<proteinExistence type="predicted"/>
<dbReference type="SMART" id="SM00331">
    <property type="entry name" value="PP2C_SIG"/>
    <property type="match status" value="1"/>
</dbReference>
<evidence type="ECO:0000256" key="1">
    <source>
        <dbReference type="SAM" id="MobiDB-lite"/>
    </source>
</evidence>
<dbReference type="GO" id="GO:0004722">
    <property type="term" value="F:protein serine/threonine phosphatase activity"/>
    <property type="evidence" value="ECO:0007669"/>
    <property type="project" value="InterPro"/>
</dbReference>
<dbReference type="Proteomes" id="UP000178450">
    <property type="component" value="Unassembled WGS sequence"/>
</dbReference>
<dbReference type="InterPro" id="IPR036457">
    <property type="entry name" value="PPM-type-like_dom_sf"/>
</dbReference>
<dbReference type="SUPFAM" id="SSF81606">
    <property type="entry name" value="PP2C-like"/>
    <property type="match status" value="1"/>
</dbReference>
<feature type="compositionally biased region" description="Pro residues" evidence="1">
    <location>
        <begin position="54"/>
        <end position="68"/>
    </location>
</feature>
<evidence type="ECO:0000313" key="3">
    <source>
        <dbReference type="EMBL" id="OGK64955.1"/>
    </source>
</evidence>
<feature type="compositionally biased region" description="Basic and acidic residues" evidence="1">
    <location>
        <begin position="34"/>
        <end position="45"/>
    </location>
</feature>
<name>A0A1F7KAR2_9BACT</name>
<sequence length="1620" mass="181229">MVSEGLPINLRVASNLRQKSTQEPVSVAIQQFKNKAEKDASKIESVEPLATEPNLPPAPIEPSEPSPTPESNDNNDSLPPAPSKTKEITPPEPPPPIPPRLEPLPQPEPPPQPKLPETDFQVAFVGLQNALIQEGQRLEETYKSWEQSDSMLHDWRSKPALLVSRIPHIGSFLSGAAYSLAHPIKSLWQNVLLSKHFDNRNKRFSRELILALKTKDLAMAHVEIPQEFMQQALAEGKKRRNATILTRLGSAFWDVTLGNLGWQNSVQRSTLRFLQSDDANPLRQNLEQVVKDSLKKQERLASGLTKHIEQAGQAEDLLIAKEFGEERSRLQAAPEVQQQLDTHFKSLISQFHDQTLTEKAFIAELNRYLASENFQKHLTDEQKQYFNQPEFASNLLQTAKQIHENWDSYQQSDQHEGKNGSYFDSLHFDIIIGQAEWHEAREKLKGNEKQQAREQALYLELTRYDQFSATAGNLQQAMNWQQRNHGILERTLEGAISSPLTAYLAGETIGGLLTSLPLGLTRMAGLIPGPVMAGVSAALGTRSQLTHERQQVSRESAMGYMSEHPQQRRAELEKTLVQTRSATELYNQIKDLLNKETLNETEQQQLLLHAAHLRSRLRLTDLSTKNSRVQQNFIDYSDANNQELLGWCNENNFTPDRLLRSSLIQAQEKLIRSGISVENTNSQLALFTDVITAQLLNASQDVAQLEQALKEMQKRYHERGLTNIDTQASANQITRALALIKANHLDIEEAESLIHKDRCFQRYLTAQMAYMGVKTAAFSLASGQMMGYLNPVTYATSELHSAFSQQDYAQTWAQVWQGKAESGTELSLAQNIIQTLNNHLKPESPFSGPTEFDFTDGAGVNHEFNINGLNPALRFSGNLLIDQRDGQVVGLINRSNGQFVAQVPDWQSRMELPIIEPGLPDYTLAFDYNSPTHEQTIQIDGQTVNIQIPQGTELFQDLTTDPNGRTYDLQVAIPRNGLNDILVQDIVFKEDGTLNYAPHQDFNIKIETLTSPDVSPTEPETTPESVEINAQQFWHDAADSYRVVHARSELPVAITNHLISAENPTSDHPFAVEFRFPESMVHNPNINKDQSLNTFYQDGKLGLLFQTIELDPDGKEITRSIFLPVEETFDHNGRTYYRTVLDPTSDDLVALPRPFNGQTSIKESDLAQLILNEEYLSQQSEGALNSELTYEGRQAFNLGHQMVNNKIIDGRILGGYFDENKTFITTHAIHGSGDLKDITVEIDKPVTPPPEPPPAELGLKIGLDGEFHQPGTPETVVIIPKTLVTDYKVAPGLYSTRMNLELGQKSKPTEPKLTELEPTEELEQTITLPSRLELDGQTEQVGTTEFGTTTVLINGRQYQASVASDAGGTRAEDEDYSLITSGKLQDLDYSFLGIFDGMGDHAQGNKASEIAAEAWKKTLLAYQNQYKETSLPEINEQFVSDLTLFFRKTFKELAQEKQLDSTAGTTMTAIFSLGGKTFTLNCGDSRIYRQRDNQLEQLTNDHSAIFSDWKAGQLTDEQANKAEGKNIIYRVIDVGGKSKIDITQLDLLSNDLLLLTCDGIPEAFDDEYSHNPQTLLSALNVASLTDKPALELISQALSRKNNKAADNLSVIILKKEKASA</sequence>
<organism evidence="3 4">
    <name type="scientific">Candidatus Roizmanbacteria bacterium RIFOXYA1_FULL_41_12</name>
    <dbReference type="NCBI Taxonomy" id="1802082"/>
    <lineage>
        <taxon>Bacteria</taxon>
        <taxon>Candidatus Roizmaniibacteriota</taxon>
    </lineage>
</organism>
<protein>
    <recommendedName>
        <fullName evidence="2">PPM-type phosphatase domain-containing protein</fullName>
    </recommendedName>
</protein>
<feature type="domain" description="PPM-type phosphatase" evidence="2">
    <location>
        <begin position="1359"/>
        <end position="1615"/>
    </location>
</feature>
<gene>
    <name evidence="3" type="ORF">A2209_04665</name>
</gene>
<accession>A0A1F7KAR2</accession>